<evidence type="ECO:0000313" key="2">
    <source>
        <dbReference type="EMBL" id="RJL07567.1"/>
    </source>
</evidence>
<feature type="transmembrane region" description="Helical" evidence="1">
    <location>
        <begin position="20"/>
        <end position="40"/>
    </location>
</feature>
<dbReference type="EMBL" id="QZEV01000001">
    <property type="protein sequence ID" value="RJL07567.1"/>
    <property type="molecule type" value="Genomic_DNA"/>
</dbReference>
<reference evidence="2 3" key="1">
    <citation type="submission" date="2018-09" db="EMBL/GenBank/DDBJ databases">
        <title>Paracoccus onubensis nov. sp. a moderate halophilic bacterium isolated from Gruta de las Maravillas (Aracena, Spain).</title>
        <authorList>
            <person name="Jurado V."/>
            <person name="Gutierrez-Patricio S."/>
            <person name="Gonzalez-Pimentel J.L."/>
            <person name="Laiz L."/>
            <person name="Saiz-Jimenez C."/>
        </authorList>
    </citation>
    <scope>NUCLEOTIDE SEQUENCE [LARGE SCALE GENOMIC DNA]</scope>
    <source>
        <strain evidence="2 3">DSM 19484</strain>
    </source>
</reference>
<feature type="transmembrane region" description="Helical" evidence="1">
    <location>
        <begin position="96"/>
        <end position="117"/>
    </location>
</feature>
<dbReference type="Proteomes" id="UP000285530">
    <property type="component" value="Unassembled WGS sequence"/>
</dbReference>
<protein>
    <submittedName>
        <fullName evidence="2">Uncharacterized protein</fullName>
    </submittedName>
</protein>
<name>A0A419A2T1_9RHOB</name>
<accession>A0A419A2T1</accession>
<feature type="transmembrane region" description="Helical" evidence="1">
    <location>
        <begin position="124"/>
        <end position="143"/>
    </location>
</feature>
<evidence type="ECO:0000256" key="1">
    <source>
        <dbReference type="SAM" id="Phobius"/>
    </source>
</evidence>
<keyword evidence="3" id="KW-1185">Reference proteome</keyword>
<keyword evidence="1" id="KW-0472">Membrane</keyword>
<gene>
    <name evidence="2" type="ORF">D3P06_00415</name>
</gene>
<keyword evidence="1" id="KW-0812">Transmembrane</keyword>
<evidence type="ECO:0000313" key="3">
    <source>
        <dbReference type="Proteomes" id="UP000285530"/>
    </source>
</evidence>
<comment type="caution">
    <text evidence="2">The sequence shown here is derived from an EMBL/GenBank/DDBJ whole genome shotgun (WGS) entry which is preliminary data.</text>
</comment>
<feature type="transmembrane region" description="Helical" evidence="1">
    <location>
        <begin position="47"/>
        <end position="64"/>
    </location>
</feature>
<proteinExistence type="predicted"/>
<dbReference type="OrthoDB" id="428401at2"/>
<dbReference type="RefSeq" id="WP_119884639.1">
    <property type="nucleotide sequence ID" value="NZ_CP067169.1"/>
</dbReference>
<organism evidence="2 3">
    <name type="scientific">Paracoccus aestuarii</name>
    <dbReference type="NCBI Taxonomy" id="453842"/>
    <lineage>
        <taxon>Bacteria</taxon>
        <taxon>Pseudomonadati</taxon>
        <taxon>Pseudomonadota</taxon>
        <taxon>Alphaproteobacteria</taxon>
        <taxon>Rhodobacterales</taxon>
        <taxon>Paracoccaceae</taxon>
        <taxon>Paracoccus</taxon>
    </lineage>
</organism>
<feature type="transmembrane region" description="Helical" evidence="1">
    <location>
        <begin position="163"/>
        <end position="181"/>
    </location>
</feature>
<sequence>MELQGCVAGRWSPQIGDPDVTGWLTVMAYVLTAILSIAVWRRLAGRAGRVFWAVLVVLLAFLAVNKQLDLQSALTAAGKCLATAQGWYAERRSVQAGFIATLLAIVVLGLVAAMLMLRNSLGRDFLALLGLAIVLAFVMGRAVSIHRFDNLIGAQSLGVSNNFLFENAGLLLIALNAVLLLRRYRGPGPGANRP</sequence>
<keyword evidence="1" id="KW-1133">Transmembrane helix</keyword>
<dbReference type="AlphaFoldDB" id="A0A419A2T1"/>